<reference evidence="3 4" key="1">
    <citation type="journal article" date="2018" name="IMA Fungus">
        <title>IMA Genome-F 9: Draft genome sequence of Annulohypoxylon stygium, Aspergillus mulundensis, Berkeleyomyces basicola (syn. Thielaviopsis basicola), Ceratocystis smalleyi, two Cercospora beticola strains, Coleophoma cylindrospora, Fusarium fracticaudum, Phialophora cf. hyalina, and Morchella septimelata.</title>
        <authorList>
            <person name="Wingfield B.D."/>
            <person name="Bills G.F."/>
            <person name="Dong Y."/>
            <person name="Huang W."/>
            <person name="Nel W.J."/>
            <person name="Swalarsk-Parry B.S."/>
            <person name="Vaghefi N."/>
            <person name="Wilken P.M."/>
            <person name="An Z."/>
            <person name="de Beer Z.W."/>
            <person name="De Vos L."/>
            <person name="Chen L."/>
            <person name="Duong T.A."/>
            <person name="Gao Y."/>
            <person name="Hammerbacher A."/>
            <person name="Kikkert J.R."/>
            <person name="Li Y."/>
            <person name="Li H."/>
            <person name="Li K."/>
            <person name="Li Q."/>
            <person name="Liu X."/>
            <person name="Ma X."/>
            <person name="Naidoo K."/>
            <person name="Pethybridge S.J."/>
            <person name="Sun J."/>
            <person name="Steenkamp E.T."/>
            <person name="van der Nest M.A."/>
            <person name="van Wyk S."/>
            <person name="Wingfield M.J."/>
            <person name="Xiong C."/>
            <person name="Yue Q."/>
            <person name="Zhang X."/>
        </authorList>
    </citation>
    <scope>NUCLEOTIDE SEQUENCE [LARGE SCALE GENOMIC DNA]</scope>
    <source>
        <strain evidence="3 4">BP 5553</strain>
    </source>
</reference>
<evidence type="ECO:0000313" key="4">
    <source>
        <dbReference type="Proteomes" id="UP000254866"/>
    </source>
</evidence>
<feature type="compositionally biased region" description="Polar residues" evidence="1">
    <location>
        <begin position="35"/>
        <end position="54"/>
    </location>
</feature>
<feature type="region of interest" description="Disordered" evidence="1">
    <location>
        <begin position="1279"/>
        <end position="1335"/>
    </location>
</feature>
<evidence type="ECO:0000256" key="1">
    <source>
        <dbReference type="SAM" id="MobiDB-lite"/>
    </source>
</evidence>
<feature type="compositionally biased region" description="Polar residues" evidence="1">
    <location>
        <begin position="161"/>
        <end position="176"/>
    </location>
</feature>
<feature type="region of interest" description="Disordered" evidence="1">
    <location>
        <begin position="615"/>
        <end position="634"/>
    </location>
</feature>
<feature type="domain" description="ATPase AAA-type core" evidence="2">
    <location>
        <begin position="706"/>
        <end position="879"/>
    </location>
</feature>
<dbReference type="OrthoDB" id="9996895at2759"/>
<dbReference type="PANTHER" id="PTHR23389">
    <property type="entry name" value="CHROMOSOME TRANSMISSION FIDELITY FACTOR 18"/>
    <property type="match status" value="1"/>
</dbReference>
<feature type="compositionally biased region" description="Low complexity" evidence="1">
    <location>
        <begin position="624"/>
        <end position="634"/>
    </location>
</feature>
<dbReference type="GO" id="GO:0005634">
    <property type="term" value="C:nucleus"/>
    <property type="evidence" value="ECO:0007669"/>
    <property type="project" value="TreeGrafter"/>
</dbReference>
<feature type="region of interest" description="Disordered" evidence="1">
    <location>
        <begin position="782"/>
        <end position="829"/>
    </location>
</feature>
<dbReference type="GO" id="GO:0016887">
    <property type="term" value="F:ATP hydrolysis activity"/>
    <property type="evidence" value="ECO:0007669"/>
    <property type="project" value="InterPro"/>
</dbReference>
<feature type="compositionally biased region" description="Basic and acidic residues" evidence="1">
    <location>
        <begin position="1288"/>
        <end position="1298"/>
    </location>
</feature>
<evidence type="ECO:0000259" key="2">
    <source>
        <dbReference type="Pfam" id="PF00004"/>
    </source>
</evidence>
<dbReference type="Proteomes" id="UP000254866">
    <property type="component" value="Unassembled WGS sequence"/>
</dbReference>
<dbReference type="GO" id="GO:0003677">
    <property type="term" value="F:DNA binding"/>
    <property type="evidence" value="ECO:0007669"/>
    <property type="project" value="TreeGrafter"/>
</dbReference>
<comment type="caution">
    <text evidence="3">The sequence shown here is derived from an EMBL/GenBank/DDBJ whole genome shotgun (WGS) entry which is preliminary data.</text>
</comment>
<proteinExistence type="predicted"/>
<sequence length="1335" mass="146515">MTMGELNEDRKGVYPLFQKVLKAAETKSDEVDVQTPPQISELPSSANTKKASSQKGRKPKQAAPSKNGGSMPTMPQELQNARAELLEVDLNDGRKKRRKTASPVDEARFGVVGDNSISGISGTKHPQGGQGETLLEANEIAAATERSKVPDSPLNLEIDSRQNSGEGSTTNHSQSLIKPPTQSQQPAPPPSVDSGNSEPPGTAHLPATTPPTPESNSTDRPLEINSTKINSIENKPKKILRWNPKTGTIGSPPPKKSLPPIESTCKTSTPTAAGRRKSRIVTIRYGHGYRLSVGVGLRINQILTGSKPVSPFPENPATIPTDITPGPVNGPDPAPPKKPKAIHPLFMGKAASKSSNLKDIITTRSKSTEVTSPQRSKFVGRTKLQSQEGLRPLCTPSELAFSGFGKSNGILKFPGAVEPAWPWKGMVHVRGDESPFNPMPPNSSDMLQLQLRPKKSKYQAVEVLEHEDVIAVLSKTLNINDVLGNIRKLNPDEFPPSPACLRVPTRHYEGGSALQRRVRKELRARIPIPKPAQDSSSEEELQQNGATQTQTHPALTKIYNLIATSLSAFDQGQCETQTWTQKYSPNCAPEVLQSGREALILKDWLQTLTVKSVETGAGDKSRSRGSSVSKVGLKLDNKKRKRKTKKLDGFVVSSDEEDDDMDELTDAEDDVSSLGGSSLLKKTVIRAGDTAHRGNKEPPRLINAVVVSGPHGCGKSASIYAVAKELGFEIFEINSGSRRSGKDILEKVGDMTRNHLVQQSHSEVSVDDENENEQVDEALARDLKTGRQGTMNSFFKPKQPTNSKTTTPKRTQPSGKTNGKREDVIPKAPAKQQKQSLILIEEADIIFEEDKQFWATILSLVAQSKRPIIITCNDESTIPLSSLSLHAIIRFNPPPVDLAVDYMLLVAACEGHIIQRNAVTTLYESRNLDLRASLMELNLWCQFAVGDCKSGLDWFLPRWPKGNDINEDGETIRVVSEGTYETGMGWLSQDNLESHAHYLDIEEEMLHEAWDGWHLDAGDWQKTIPVESWAAKTQEISNDKRDERAALEIYDEFTDAISAADLCSGSAFAPHYQMPIDATLPTLSTKLREDYVLAHDLLEASPLVDFKPVTKEIALWMKSRARKYMQVDQHVRHSLEVPAELDSPSEGRLIQLIAKQVCKPESRICRRDFSLAFDPISEPEKPSLSSTSSLEASSFDRTITMISTDLAPYVRSIVLYDARLQQDRARMSNLLSEGGRKGKRMRTTRAAISALEGGARSTTRRDRYFGSKLNPHFVLKTGGENWPDAALADEKPKRRDGSPSKGSGGCLGSEQSSNEYDELGQEDDISTDQKSGQGV</sequence>
<feature type="compositionally biased region" description="Polar residues" evidence="1">
    <location>
        <begin position="214"/>
        <end position="233"/>
    </location>
</feature>
<evidence type="ECO:0000313" key="3">
    <source>
        <dbReference type="EMBL" id="RDL39465.1"/>
    </source>
</evidence>
<feature type="compositionally biased region" description="Polar residues" evidence="1">
    <location>
        <begin position="787"/>
        <end position="817"/>
    </location>
</feature>
<organism evidence="3 4">
    <name type="scientific">Venustampulla echinocandica</name>
    <dbReference type="NCBI Taxonomy" id="2656787"/>
    <lineage>
        <taxon>Eukaryota</taxon>
        <taxon>Fungi</taxon>
        <taxon>Dikarya</taxon>
        <taxon>Ascomycota</taxon>
        <taxon>Pezizomycotina</taxon>
        <taxon>Leotiomycetes</taxon>
        <taxon>Helotiales</taxon>
        <taxon>Pleuroascaceae</taxon>
        <taxon>Venustampulla</taxon>
    </lineage>
</organism>
<feature type="region of interest" description="Disordered" evidence="1">
    <location>
        <begin position="524"/>
        <end position="552"/>
    </location>
</feature>
<dbReference type="GO" id="GO:0005524">
    <property type="term" value="F:ATP binding"/>
    <property type="evidence" value="ECO:0007669"/>
    <property type="project" value="InterPro"/>
</dbReference>
<name>A0A370TV99_9HELO</name>
<keyword evidence="4" id="KW-1185">Reference proteome</keyword>
<dbReference type="Gene3D" id="3.40.50.300">
    <property type="entry name" value="P-loop containing nucleotide triphosphate hydrolases"/>
    <property type="match status" value="1"/>
</dbReference>
<dbReference type="PANTHER" id="PTHR23389:SF21">
    <property type="entry name" value="ATPASE FAMILY AAA DOMAIN-CONTAINING PROTEIN 5"/>
    <property type="match status" value="1"/>
</dbReference>
<dbReference type="SUPFAM" id="SSF52540">
    <property type="entry name" value="P-loop containing nucleoside triphosphate hydrolases"/>
    <property type="match status" value="1"/>
</dbReference>
<dbReference type="RefSeq" id="XP_031872121.1">
    <property type="nucleotide sequence ID" value="XM_032012428.1"/>
</dbReference>
<dbReference type="Pfam" id="PF00004">
    <property type="entry name" value="AAA"/>
    <property type="match status" value="1"/>
</dbReference>
<feature type="region of interest" description="Disordered" evidence="1">
    <location>
        <begin position="25"/>
        <end position="275"/>
    </location>
</feature>
<dbReference type="GeneID" id="43596654"/>
<protein>
    <recommendedName>
        <fullName evidence="2">ATPase AAA-type core domain-containing protein</fullName>
    </recommendedName>
</protein>
<dbReference type="InterPro" id="IPR003959">
    <property type="entry name" value="ATPase_AAA_core"/>
</dbReference>
<feature type="compositionally biased region" description="Acidic residues" evidence="1">
    <location>
        <begin position="1315"/>
        <end position="1326"/>
    </location>
</feature>
<feature type="compositionally biased region" description="Polar residues" evidence="1">
    <location>
        <begin position="542"/>
        <end position="552"/>
    </location>
</feature>
<gene>
    <name evidence="3" type="ORF">BP5553_03805</name>
</gene>
<dbReference type="STRING" id="2656787.A0A370TV99"/>
<dbReference type="EMBL" id="NPIC01000002">
    <property type="protein sequence ID" value="RDL39465.1"/>
    <property type="molecule type" value="Genomic_DNA"/>
</dbReference>
<accession>A0A370TV99</accession>
<dbReference type="InterPro" id="IPR027417">
    <property type="entry name" value="P-loop_NTPase"/>
</dbReference>